<evidence type="ECO:0000313" key="3">
    <source>
        <dbReference type="Proteomes" id="UP000306808"/>
    </source>
</evidence>
<organism evidence="2 3">
    <name type="scientific">Sphingobacterium olei</name>
    <dbReference type="NCBI Taxonomy" id="2571155"/>
    <lineage>
        <taxon>Bacteria</taxon>
        <taxon>Pseudomonadati</taxon>
        <taxon>Bacteroidota</taxon>
        <taxon>Sphingobacteriia</taxon>
        <taxon>Sphingobacteriales</taxon>
        <taxon>Sphingobacteriaceae</taxon>
        <taxon>Sphingobacterium</taxon>
    </lineage>
</organism>
<evidence type="ECO:0000313" key="2">
    <source>
        <dbReference type="EMBL" id="TJZ62963.1"/>
    </source>
</evidence>
<feature type="transmembrane region" description="Helical" evidence="1">
    <location>
        <begin position="35"/>
        <end position="55"/>
    </location>
</feature>
<sequence length="219" mass="25026">MDLYIIACMALWLYPFLAYVIYRTTLKAAKVRRKILLSLITVNIAGIIGLCAGISTLWIVLNAIIVSTLYLTVCLLFWIGQDSKSTIIKVLSIISMILTFSSGFFAGSVGLLGVAFALGEYTPSSTIRLDQDFVYQEYHLGNALTDYKGKRIKVSKKLPLVRFLQWKIFEREYYDIDAYKNPMKVRYDKEEKSLTLSPIAGKFKNDSKYKWPDIIQLMQ</sequence>
<reference evidence="2 3" key="1">
    <citation type="submission" date="2019-04" db="EMBL/GenBank/DDBJ databases">
        <title>Sphingobacterium olei sp. nov., isolated from oil-contaminated soil.</title>
        <authorList>
            <person name="Liu B."/>
        </authorList>
    </citation>
    <scope>NUCLEOTIDE SEQUENCE [LARGE SCALE GENOMIC DNA]</scope>
    <source>
        <strain evidence="2 3">HAL-9</strain>
    </source>
</reference>
<keyword evidence="1" id="KW-1133">Transmembrane helix</keyword>
<gene>
    <name evidence="2" type="ORF">FAZ15_01295</name>
</gene>
<feature type="transmembrane region" description="Helical" evidence="1">
    <location>
        <begin position="61"/>
        <end position="79"/>
    </location>
</feature>
<accession>A0A4U0P6B9</accession>
<proteinExistence type="predicted"/>
<feature type="transmembrane region" description="Helical" evidence="1">
    <location>
        <begin position="6"/>
        <end position="23"/>
    </location>
</feature>
<dbReference type="RefSeq" id="WP_136899351.1">
    <property type="nucleotide sequence ID" value="NZ_SUME01000001.1"/>
</dbReference>
<evidence type="ECO:0000256" key="1">
    <source>
        <dbReference type="SAM" id="Phobius"/>
    </source>
</evidence>
<keyword evidence="1" id="KW-0812">Transmembrane</keyword>
<protein>
    <submittedName>
        <fullName evidence="2">Uncharacterized protein</fullName>
    </submittedName>
</protein>
<keyword evidence="1" id="KW-0472">Membrane</keyword>
<dbReference type="OrthoDB" id="1493979at2"/>
<name>A0A4U0P6B9_9SPHI</name>
<keyword evidence="3" id="KW-1185">Reference proteome</keyword>
<dbReference type="Proteomes" id="UP000306808">
    <property type="component" value="Unassembled WGS sequence"/>
</dbReference>
<dbReference type="AlphaFoldDB" id="A0A4U0P6B9"/>
<comment type="caution">
    <text evidence="2">The sequence shown here is derived from an EMBL/GenBank/DDBJ whole genome shotgun (WGS) entry which is preliminary data.</text>
</comment>
<feature type="transmembrane region" description="Helical" evidence="1">
    <location>
        <begin position="91"/>
        <end position="118"/>
    </location>
</feature>
<dbReference type="EMBL" id="SUME01000001">
    <property type="protein sequence ID" value="TJZ62963.1"/>
    <property type="molecule type" value="Genomic_DNA"/>
</dbReference>